<evidence type="ECO:0000313" key="2">
    <source>
        <dbReference type="RefSeq" id="XP_056850011.1"/>
    </source>
</evidence>
<keyword evidence="1" id="KW-1185">Reference proteome</keyword>
<protein>
    <submittedName>
        <fullName evidence="2">Uncharacterized protein LOC130499697</fullName>
    </submittedName>
</protein>
<sequence length="214" mass="23186">MVSLKNFLRHLIGSTASAISAPIALPVKSNPVIHASRSSVDADSPVSIHTPFFKQLILQKSTRSTASTDESPIYSPVVVNQTSGTSRAVTSAESLDLVQSHLFLQPDRFQISLGCSTDHSTAALMVIAHKVGCYTGKASLCAWNSSIPDDFSSVLVDLMPDLAMNSYSLFSGLIELIVPPEVILLYGSLPRPPESCFISYSWLRFTDANLWLVK</sequence>
<gene>
    <name evidence="2" type="primary">LOC130499697</name>
</gene>
<dbReference type="AlphaFoldDB" id="A0A9W3CED8"/>
<reference evidence="2" key="2">
    <citation type="submission" date="2025-08" db="UniProtKB">
        <authorList>
            <consortium name="RefSeq"/>
        </authorList>
    </citation>
    <scope>IDENTIFICATION</scope>
    <source>
        <tissue evidence="2">Leaf</tissue>
    </source>
</reference>
<evidence type="ECO:0000313" key="1">
    <source>
        <dbReference type="Proteomes" id="UP000504610"/>
    </source>
</evidence>
<dbReference type="OrthoDB" id="10561969at2759"/>
<dbReference type="KEGG" id="rsz:130499697"/>
<dbReference type="RefSeq" id="XP_056850011.1">
    <property type="nucleotide sequence ID" value="XM_056994031.1"/>
</dbReference>
<dbReference type="Proteomes" id="UP000504610">
    <property type="component" value="Chromosome 9"/>
</dbReference>
<organism evidence="1 2">
    <name type="scientific">Raphanus sativus</name>
    <name type="common">Radish</name>
    <name type="synonym">Raphanus raphanistrum var. sativus</name>
    <dbReference type="NCBI Taxonomy" id="3726"/>
    <lineage>
        <taxon>Eukaryota</taxon>
        <taxon>Viridiplantae</taxon>
        <taxon>Streptophyta</taxon>
        <taxon>Embryophyta</taxon>
        <taxon>Tracheophyta</taxon>
        <taxon>Spermatophyta</taxon>
        <taxon>Magnoliopsida</taxon>
        <taxon>eudicotyledons</taxon>
        <taxon>Gunneridae</taxon>
        <taxon>Pentapetalae</taxon>
        <taxon>rosids</taxon>
        <taxon>malvids</taxon>
        <taxon>Brassicales</taxon>
        <taxon>Brassicaceae</taxon>
        <taxon>Brassiceae</taxon>
        <taxon>Raphanus</taxon>
    </lineage>
</organism>
<proteinExistence type="predicted"/>
<dbReference type="GeneID" id="130499697"/>
<accession>A0A9W3CED8</accession>
<name>A0A9W3CED8_RAPSA</name>
<reference evidence="1" key="1">
    <citation type="journal article" date="2019" name="Database">
        <title>The radish genome database (RadishGD): an integrated information resource for radish genomics.</title>
        <authorList>
            <person name="Yu H.J."/>
            <person name="Baek S."/>
            <person name="Lee Y.J."/>
            <person name="Cho A."/>
            <person name="Mun J.H."/>
        </authorList>
    </citation>
    <scope>NUCLEOTIDE SEQUENCE [LARGE SCALE GENOMIC DNA]</scope>
    <source>
        <strain evidence="1">cv. WK10039</strain>
    </source>
</reference>